<dbReference type="KEGG" id="tet:TTHERM_01085650"/>
<evidence type="ECO:0000313" key="2">
    <source>
        <dbReference type="EMBL" id="EAR82734.1"/>
    </source>
</evidence>
<keyword evidence="1" id="KW-0472">Membrane</keyword>
<feature type="transmembrane region" description="Helical" evidence="1">
    <location>
        <begin position="134"/>
        <end position="157"/>
    </location>
</feature>
<keyword evidence="1 2" id="KW-0812">Transmembrane</keyword>
<dbReference type="InParanoid" id="Q22BQ5"/>
<dbReference type="OrthoDB" id="322748at2759"/>
<dbReference type="GeneID" id="7823076"/>
<name>Q22BQ5_TETTS</name>
<accession>Q22BQ5</accession>
<dbReference type="HOGENOM" id="CLU_1614149_0_0_1"/>
<organism evidence="2 3">
    <name type="scientific">Tetrahymena thermophila (strain SB210)</name>
    <dbReference type="NCBI Taxonomy" id="312017"/>
    <lineage>
        <taxon>Eukaryota</taxon>
        <taxon>Sar</taxon>
        <taxon>Alveolata</taxon>
        <taxon>Ciliophora</taxon>
        <taxon>Intramacronucleata</taxon>
        <taxon>Oligohymenophorea</taxon>
        <taxon>Hymenostomatida</taxon>
        <taxon>Tetrahymenina</taxon>
        <taxon>Tetrahymenidae</taxon>
        <taxon>Tetrahymena</taxon>
    </lineage>
</organism>
<sequence length="165" mass="17956">MVLNLLSIPSKPIELENPNPIVYAHYTFKGLQAGIFLGSLAGTFVNLYNMYYSKTEKKFNWIRVGSYARNSILPFIIIIDKMCYDRLSSSVIQKNQSRAYTILKNQGQNLVDDISLGGLLGGAIIGALQGQKSIGSLFISASLGGLAGLLLDFAIVAGKEVANRH</sequence>
<evidence type="ECO:0000313" key="3">
    <source>
        <dbReference type="Proteomes" id="UP000009168"/>
    </source>
</evidence>
<dbReference type="EMBL" id="GG662500">
    <property type="protein sequence ID" value="EAR82734.1"/>
    <property type="molecule type" value="Genomic_DNA"/>
</dbReference>
<reference evidence="3" key="1">
    <citation type="journal article" date="2006" name="PLoS Biol.">
        <title>Macronuclear genome sequence of the ciliate Tetrahymena thermophila, a model eukaryote.</title>
        <authorList>
            <person name="Eisen J.A."/>
            <person name="Coyne R.S."/>
            <person name="Wu M."/>
            <person name="Wu D."/>
            <person name="Thiagarajan M."/>
            <person name="Wortman J.R."/>
            <person name="Badger J.H."/>
            <person name="Ren Q."/>
            <person name="Amedeo P."/>
            <person name="Jones K.M."/>
            <person name="Tallon L.J."/>
            <person name="Delcher A.L."/>
            <person name="Salzberg S.L."/>
            <person name="Silva J.C."/>
            <person name="Haas B.J."/>
            <person name="Majoros W.H."/>
            <person name="Farzad M."/>
            <person name="Carlton J.M."/>
            <person name="Smith R.K. Jr."/>
            <person name="Garg J."/>
            <person name="Pearlman R.E."/>
            <person name="Karrer K.M."/>
            <person name="Sun L."/>
            <person name="Manning G."/>
            <person name="Elde N.C."/>
            <person name="Turkewitz A.P."/>
            <person name="Asai D.J."/>
            <person name="Wilkes D.E."/>
            <person name="Wang Y."/>
            <person name="Cai H."/>
            <person name="Collins K."/>
            <person name="Stewart B.A."/>
            <person name="Lee S.R."/>
            <person name="Wilamowska K."/>
            <person name="Weinberg Z."/>
            <person name="Ruzzo W.L."/>
            <person name="Wloga D."/>
            <person name="Gaertig J."/>
            <person name="Frankel J."/>
            <person name="Tsao C.-C."/>
            <person name="Gorovsky M.A."/>
            <person name="Keeling P.J."/>
            <person name="Waller R.F."/>
            <person name="Patron N.J."/>
            <person name="Cherry J.M."/>
            <person name="Stover N.A."/>
            <person name="Krieger C.J."/>
            <person name="del Toro C."/>
            <person name="Ryder H.F."/>
            <person name="Williamson S.C."/>
            <person name="Barbeau R.A."/>
            <person name="Hamilton E.P."/>
            <person name="Orias E."/>
        </authorList>
    </citation>
    <scope>NUCLEOTIDE SEQUENCE [LARGE SCALE GENOMIC DNA]</scope>
    <source>
        <strain evidence="3">SB210</strain>
    </source>
</reference>
<dbReference type="Proteomes" id="UP000009168">
    <property type="component" value="Unassembled WGS sequence"/>
</dbReference>
<dbReference type="RefSeq" id="XP_001030397.1">
    <property type="nucleotide sequence ID" value="XM_001030397.3"/>
</dbReference>
<proteinExistence type="predicted"/>
<keyword evidence="3" id="KW-1185">Reference proteome</keyword>
<dbReference type="AlphaFoldDB" id="Q22BQ5"/>
<keyword evidence="1" id="KW-1133">Transmembrane helix</keyword>
<protein>
    <submittedName>
        <fullName evidence="2">Transmembrane protein, putative</fullName>
    </submittedName>
</protein>
<evidence type="ECO:0000256" key="1">
    <source>
        <dbReference type="SAM" id="Phobius"/>
    </source>
</evidence>
<gene>
    <name evidence="2" type="ORF">TTHERM_01085650</name>
</gene>
<feature type="transmembrane region" description="Helical" evidence="1">
    <location>
        <begin position="30"/>
        <end position="48"/>
    </location>
</feature>